<sequence length="29" mass="3404">MGVFAIRRILAIHSRIEKPKPLFRALEIK</sequence>
<name>A0A3B1DWK3_9ZZZZ</name>
<accession>A0A3B1DWK3</accession>
<dbReference type="AlphaFoldDB" id="A0A3B1DWK3"/>
<evidence type="ECO:0000313" key="1">
    <source>
        <dbReference type="EMBL" id="VAX39710.1"/>
    </source>
</evidence>
<proteinExistence type="predicted"/>
<gene>
    <name evidence="1" type="ORF">MNBD_PLANCTO02-660</name>
</gene>
<organism evidence="1">
    <name type="scientific">hydrothermal vent metagenome</name>
    <dbReference type="NCBI Taxonomy" id="652676"/>
    <lineage>
        <taxon>unclassified sequences</taxon>
        <taxon>metagenomes</taxon>
        <taxon>ecological metagenomes</taxon>
    </lineage>
</organism>
<reference evidence="1" key="1">
    <citation type="submission" date="2018-06" db="EMBL/GenBank/DDBJ databases">
        <authorList>
            <person name="Zhirakovskaya E."/>
        </authorList>
    </citation>
    <scope>NUCLEOTIDE SEQUENCE</scope>
</reference>
<protein>
    <submittedName>
        <fullName evidence="1">Uncharacterized protein</fullName>
    </submittedName>
</protein>
<dbReference type="EMBL" id="UOGL01000359">
    <property type="protein sequence ID" value="VAX39710.1"/>
    <property type="molecule type" value="Genomic_DNA"/>
</dbReference>